<organism evidence="2 3">
    <name type="scientific">Ilyodon furcidens</name>
    <name type="common">goldbreast splitfin</name>
    <dbReference type="NCBI Taxonomy" id="33524"/>
    <lineage>
        <taxon>Eukaryota</taxon>
        <taxon>Metazoa</taxon>
        <taxon>Chordata</taxon>
        <taxon>Craniata</taxon>
        <taxon>Vertebrata</taxon>
        <taxon>Euteleostomi</taxon>
        <taxon>Actinopterygii</taxon>
        <taxon>Neopterygii</taxon>
        <taxon>Teleostei</taxon>
        <taxon>Neoteleostei</taxon>
        <taxon>Acanthomorphata</taxon>
        <taxon>Ovalentaria</taxon>
        <taxon>Atherinomorphae</taxon>
        <taxon>Cyprinodontiformes</taxon>
        <taxon>Goodeidae</taxon>
        <taxon>Ilyodon</taxon>
    </lineage>
</organism>
<feature type="region of interest" description="Disordered" evidence="1">
    <location>
        <begin position="15"/>
        <end position="34"/>
    </location>
</feature>
<dbReference type="Proteomes" id="UP001482620">
    <property type="component" value="Unassembled WGS sequence"/>
</dbReference>
<name>A0ABV0UBY9_9TELE</name>
<keyword evidence="3" id="KW-1185">Reference proteome</keyword>
<comment type="caution">
    <text evidence="2">The sequence shown here is derived from an EMBL/GenBank/DDBJ whole genome shotgun (WGS) entry which is preliminary data.</text>
</comment>
<evidence type="ECO:0000256" key="1">
    <source>
        <dbReference type="SAM" id="MobiDB-lite"/>
    </source>
</evidence>
<accession>A0ABV0UBY9</accession>
<evidence type="ECO:0000313" key="2">
    <source>
        <dbReference type="EMBL" id="MEQ2242717.1"/>
    </source>
</evidence>
<gene>
    <name evidence="2" type="ORF">ILYODFUR_038890</name>
</gene>
<sequence length="102" mass="11913">MFSVYGQMPGYTLDRSPVHHRATQPHSFTPKSNLEKPTNLTVMFLDCGRKLKYQVRTHAYEKHANSMQKDPQRSRTQDLVSARQQCYQLRHCAALFLIQMCL</sequence>
<feature type="compositionally biased region" description="Polar residues" evidence="1">
    <location>
        <begin position="24"/>
        <end position="34"/>
    </location>
</feature>
<protein>
    <submittedName>
        <fullName evidence="2">Uncharacterized protein</fullName>
    </submittedName>
</protein>
<proteinExistence type="predicted"/>
<evidence type="ECO:0000313" key="3">
    <source>
        <dbReference type="Proteomes" id="UP001482620"/>
    </source>
</evidence>
<dbReference type="EMBL" id="JAHRIQ010068348">
    <property type="protein sequence ID" value="MEQ2242717.1"/>
    <property type="molecule type" value="Genomic_DNA"/>
</dbReference>
<reference evidence="2 3" key="1">
    <citation type="submission" date="2021-06" db="EMBL/GenBank/DDBJ databases">
        <authorList>
            <person name="Palmer J.M."/>
        </authorList>
    </citation>
    <scope>NUCLEOTIDE SEQUENCE [LARGE SCALE GENOMIC DNA]</scope>
    <source>
        <strain evidence="3">if_2019</strain>
        <tissue evidence="2">Muscle</tissue>
    </source>
</reference>